<dbReference type="PROSITE" id="PS50967">
    <property type="entry name" value="HRDC"/>
    <property type="match status" value="1"/>
</dbReference>
<dbReference type="SMART" id="SM00956">
    <property type="entry name" value="RQC"/>
    <property type="match status" value="1"/>
</dbReference>
<dbReference type="GO" id="GO:0003677">
    <property type="term" value="F:DNA binding"/>
    <property type="evidence" value="ECO:0007669"/>
    <property type="project" value="UniProtKB-KW"/>
</dbReference>
<dbReference type="CDD" id="cd18794">
    <property type="entry name" value="SF2_C_RecQ"/>
    <property type="match status" value="1"/>
</dbReference>
<feature type="compositionally biased region" description="Basic residues" evidence="13">
    <location>
        <begin position="1136"/>
        <end position="1145"/>
    </location>
</feature>
<dbReference type="PROSITE" id="PS00690">
    <property type="entry name" value="DEAH_ATP_HELICASE"/>
    <property type="match status" value="1"/>
</dbReference>
<feature type="compositionally biased region" description="Acidic residues" evidence="13">
    <location>
        <begin position="1082"/>
        <end position="1106"/>
    </location>
</feature>
<comment type="similarity">
    <text evidence="3">Belongs to the helicase family. RecQ subfamily.</text>
</comment>
<dbReference type="Pfam" id="PF00570">
    <property type="entry name" value="HRDC"/>
    <property type="match status" value="1"/>
</dbReference>
<dbReference type="InterPro" id="IPR044876">
    <property type="entry name" value="HRDC_dom_sf"/>
</dbReference>
<comment type="cofactor">
    <cofactor evidence="1">
        <name>Zn(2+)</name>
        <dbReference type="ChEBI" id="CHEBI:29105"/>
    </cofactor>
</comment>
<name>A0A4D9D6D9_9STRA</name>
<feature type="compositionally biased region" description="Basic and acidic residues" evidence="13">
    <location>
        <begin position="1308"/>
        <end position="1318"/>
    </location>
</feature>
<evidence type="ECO:0000256" key="1">
    <source>
        <dbReference type="ARBA" id="ARBA00001947"/>
    </source>
</evidence>
<dbReference type="OrthoDB" id="10261556at2759"/>
<feature type="compositionally biased region" description="Low complexity" evidence="13">
    <location>
        <begin position="343"/>
        <end position="362"/>
    </location>
</feature>
<feature type="region of interest" description="Disordered" evidence="13">
    <location>
        <begin position="1303"/>
        <end position="1336"/>
    </location>
</feature>
<feature type="domain" description="Helicase C-terminal" evidence="16">
    <location>
        <begin position="703"/>
        <end position="865"/>
    </location>
</feature>
<feature type="domain" description="HRDC" evidence="14">
    <location>
        <begin position="1159"/>
        <end position="1257"/>
    </location>
</feature>
<accession>A0A4D9D6D9</accession>
<dbReference type="FunFam" id="3.40.50.300:FF:000296">
    <property type="entry name" value="ATP-dependent DNA helicase RecQ"/>
    <property type="match status" value="1"/>
</dbReference>
<evidence type="ECO:0000256" key="8">
    <source>
        <dbReference type="ARBA" id="ARBA00023125"/>
    </source>
</evidence>
<evidence type="ECO:0000256" key="9">
    <source>
        <dbReference type="ARBA" id="ARBA00023235"/>
    </source>
</evidence>
<keyword evidence="6" id="KW-0347">Helicase</keyword>
<feature type="domain" description="Helicase ATP-binding" evidence="15">
    <location>
        <begin position="497"/>
        <end position="675"/>
    </location>
</feature>
<evidence type="ECO:0000256" key="11">
    <source>
        <dbReference type="ARBA" id="ARBA00034617"/>
    </source>
</evidence>
<dbReference type="SUPFAM" id="SSF46785">
    <property type="entry name" value="Winged helix' DNA-binding domain"/>
    <property type="match status" value="1"/>
</dbReference>
<evidence type="ECO:0000256" key="7">
    <source>
        <dbReference type="ARBA" id="ARBA00022840"/>
    </source>
</evidence>
<dbReference type="GO" id="GO:0005524">
    <property type="term" value="F:ATP binding"/>
    <property type="evidence" value="ECO:0007669"/>
    <property type="project" value="UniProtKB-KW"/>
</dbReference>
<comment type="catalytic activity">
    <reaction evidence="11">
        <text>Couples ATP hydrolysis with the unwinding of duplex DNA by translocating in the 3'-5' direction.</text>
        <dbReference type="EC" id="5.6.2.4"/>
    </reaction>
</comment>
<feature type="region of interest" description="Disordered" evidence="13">
    <location>
        <begin position="311"/>
        <end position="396"/>
    </location>
</feature>
<dbReference type="InterPro" id="IPR004589">
    <property type="entry name" value="DNA_helicase_ATP-dep_RecQ"/>
</dbReference>
<dbReference type="InterPro" id="IPR014001">
    <property type="entry name" value="Helicase_ATP-bd"/>
</dbReference>
<dbReference type="InterPro" id="IPR018982">
    <property type="entry name" value="RQC_domain"/>
</dbReference>
<dbReference type="GO" id="GO:0000724">
    <property type="term" value="P:double-strand break repair via homologous recombination"/>
    <property type="evidence" value="ECO:0007669"/>
    <property type="project" value="TreeGrafter"/>
</dbReference>
<dbReference type="Gene3D" id="1.10.150.80">
    <property type="entry name" value="HRDC domain"/>
    <property type="match status" value="1"/>
</dbReference>
<dbReference type="SUPFAM" id="SSF47819">
    <property type="entry name" value="HRDC-like"/>
    <property type="match status" value="1"/>
</dbReference>
<dbReference type="InterPro" id="IPR027417">
    <property type="entry name" value="P-loop_NTPase"/>
</dbReference>
<dbReference type="InterPro" id="IPR036390">
    <property type="entry name" value="WH_DNA-bd_sf"/>
</dbReference>
<organism evidence="17 18">
    <name type="scientific">Nannochloropsis salina CCMP1776</name>
    <dbReference type="NCBI Taxonomy" id="1027361"/>
    <lineage>
        <taxon>Eukaryota</taxon>
        <taxon>Sar</taxon>
        <taxon>Stramenopiles</taxon>
        <taxon>Ochrophyta</taxon>
        <taxon>Eustigmatophyceae</taxon>
        <taxon>Eustigmatales</taxon>
        <taxon>Monodopsidaceae</taxon>
        <taxon>Microchloropsis</taxon>
        <taxon>Microchloropsis salina</taxon>
    </lineage>
</organism>
<keyword evidence="5" id="KW-0378">Hydrolase</keyword>
<feature type="region of interest" description="Disordered" evidence="13">
    <location>
        <begin position="971"/>
        <end position="1152"/>
    </location>
</feature>
<dbReference type="PROSITE" id="PS51194">
    <property type="entry name" value="HELICASE_CTER"/>
    <property type="match status" value="1"/>
</dbReference>
<feature type="compositionally biased region" description="Basic residues" evidence="13">
    <location>
        <begin position="1006"/>
        <end position="1016"/>
    </location>
</feature>
<feature type="compositionally biased region" description="Low complexity" evidence="13">
    <location>
        <begin position="187"/>
        <end position="200"/>
    </location>
</feature>
<comment type="caution">
    <text evidence="17">The sequence shown here is derived from an EMBL/GenBank/DDBJ whole genome shotgun (WGS) entry which is preliminary data.</text>
</comment>
<evidence type="ECO:0000313" key="18">
    <source>
        <dbReference type="Proteomes" id="UP000355283"/>
    </source>
</evidence>
<feature type="compositionally biased region" description="Gly residues" evidence="13">
    <location>
        <begin position="372"/>
        <end position="396"/>
    </location>
</feature>
<dbReference type="Gene3D" id="3.40.50.300">
    <property type="entry name" value="P-loop containing nucleotide triphosphate hydrolases"/>
    <property type="match status" value="2"/>
</dbReference>
<dbReference type="GO" id="GO:0043138">
    <property type="term" value="F:3'-5' DNA helicase activity"/>
    <property type="evidence" value="ECO:0007669"/>
    <property type="project" value="UniProtKB-EC"/>
</dbReference>
<dbReference type="Pfam" id="PF00271">
    <property type="entry name" value="Helicase_C"/>
    <property type="match status" value="1"/>
</dbReference>
<dbReference type="SMART" id="SM00487">
    <property type="entry name" value="DEXDc"/>
    <property type="match status" value="1"/>
</dbReference>
<keyword evidence="7" id="KW-0067">ATP-binding</keyword>
<dbReference type="CDD" id="cd17920">
    <property type="entry name" value="DEXHc_RecQ"/>
    <property type="match status" value="1"/>
</dbReference>
<dbReference type="GO" id="GO:0006260">
    <property type="term" value="P:DNA replication"/>
    <property type="evidence" value="ECO:0007669"/>
    <property type="project" value="InterPro"/>
</dbReference>
<dbReference type="InterPro" id="IPR002464">
    <property type="entry name" value="DNA/RNA_helicase_DEAH_CS"/>
</dbReference>
<dbReference type="NCBIfam" id="TIGR00614">
    <property type="entry name" value="recQ_fam"/>
    <property type="match status" value="1"/>
</dbReference>
<dbReference type="InterPro" id="IPR010997">
    <property type="entry name" value="HRDC-like_sf"/>
</dbReference>
<keyword evidence="10" id="KW-0539">Nucleus</keyword>
<evidence type="ECO:0000313" key="17">
    <source>
        <dbReference type="EMBL" id="TFJ85025.1"/>
    </source>
</evidence>
<evidence type="ECO:0000256" key="13">
    <source>
        <dbReference type="SAM" id="MobiDB-lite"/>
    </source>
</evidence>
<evidence type="ECO:0000259" key="14">
    <source>
        <dbReference type="PROSITE" id="PS50967"/>
    </source>
</evidence>
<feature type="compositionally biased region" description="Gly residues" evidence="13">
    <location>
        <begin position="58"/>
        <end position="68"/>
    </location>
</feature>
<reference evidence="17 18" key="1">
    <citation type="submission" date="2019-01" db="EMBL/GenBank/DDBJ databases">
        <title>Nuclear Genome Assembly of the Microalgal Biofuel strain Nannochloropsis salina CCMP1776.</title>
        <authorList>
            <person name="Hovde B."/>
        </authorList>
    </citation>
    <scope>NUCLEOTIDE SEQUENCE [LARGE SCALE GENOMIC DNA]</scope>
    <source>
        <strain evidence="17 18">CCMP1776</strain>
    </source>
</reference>
<feature type="compositionally biased region" description="Polar residues" evidence="13">
    <location>
        <begin position="175"/>
        <end position="186"/>
    </location>
</feature>
<dbReference type="Pfam" id="PF09382">
    <property type="entry name" value="RQC"/>
    <property type="match status" value="1"/>
</dbReference>
<evidence type="ECO:0000256" key="6">
    <source>
        <dbReference type="ARBA" id="ARBA00022806"/>
    </source>
</evidence>
<dbReference type="InterPro" id="IPR002121">
    <property type="entry name" value="HRDC_dom"/>
</dbReference>
<evidence type="ECO:0000256" key="5">
    <source>
        <dbReference type="ARBA" id="ARBA00022801"/>
    </source>
</evidence>
<dbReference type="GO" id="GO:0016787">
    <property type="term" value="F:hydrolase activity"/>
    <property type="evidence" value="ECO:0007669"/>
    <property type="project" value="UniProtKB-KW"/>
</dbReference>
<proteinExistence type="inferred from homology"/>
<dbReference type="GO" id="GO:0005694">
    <property type="term" value="C:chromosome"/>
    <property type="evidence" value="ECO:0007669"/>
    <property type="project" value="TreeGrafter"/>
</dbReference>
<evidence type="ECO:0000256" key="4">
    <source>
        <dbReference type="ARBA" id="ARBA00022741"/>
    </source>
</evidence>
<evidence type="ECO:0000256" key="3">
    <source>
        <dbReference type="ARBA" id="ARBA00005446"/>
    </source>
</evidence>
<dbReference type="GO" id="GO:0005634">
    <property type="term" value="C:nucleus"/>
    <property type="evidence" value="ECO:0007669"/>
    <property type="project" value="UniProtKB-SubCell"/>
</dbReference>
<feature type="compositionally biased region" description="Polar residues" evidence="13">
    <location>
        <begin position="73"/>
        <end position="83"/>
    </location>
</feature>
<feature type="compositionally biased region" description="Pro residues" evidence="13">
    <location>
        <begin position="95"/>
        <end position="112"/>
    </location>
</feature>
<dbReference type="PANTHER" id="PTHR13710">
    <property type="entry name" value="DNA HELICASE RECQ FAMILY MEMBER"/>
    <property type="match status" value="1"/>
</dbReference>
<dbReference type="Pfam" id="PF16124">
    <property type="entry name" value="RecQ_Zn_bind"/>
    <property type="match status" value="1"/>
</dbReference>
<feature type="compositionally biased region" description="Basic residues" evidence="13">
    <location>
        <begin position="971"/>
        <end position="980"/>
    </location>
</feature>
<dbReference type="InterPro" id="IPR032284">
    <property type="entry name" value="RecQ_Zn-bd"/>
</dbReference>
<feature type="compositionally biased region" description="Gly residues" evidence="13">
    <location>
        <begin position="153"/>
        <end position="167"/>
    </location>
</feature>
<dbReference type="EMBL" id="SDOX01000016">
    <property type="protein sequence ID" value="TFJ85025.1"/>
    <property type="molecule type" value="Genomic_DNA"/>
</dbReference>
<dbReference type="SUPFAM" id="SSF52540">
    <property type="entry name" value="P-loop containing nucleoside triphosphate hydrolases"/>
    <property type="match status" value="1"/>
</dbReference>
<dbReference type="PANTHER" id="PTHR13710:SF153">
    <property type="entry name" value="RECQ-LIKE DNA HELICASE BLM"/>
    <property type="match status" value="1"/>
</dbReference>
<evidence type="ECO:0000259" key="15">
    <source>
        <dbReference type="PROSITE" id="PS51192"/>
    </source>
</evidence>
<feature type="compositionally biased region" description="Low complexity" evidence="13">
    <location>
        <begin position="226"/>
        <end position="238"/>
    </location>
</feature>
<evidence type="ECO:0000256" key="2">
    <source>
        <dbReference type="ARBA" id="ARBA00004123"/>
    </source>
</evidence>
<feature type="compositionally biased region" description="Basic and acidic residues" evidence="13">
    <location>
        <begin position="322"/>
        <end position="331"/>
    </location>
</feature>
<feature type="compositionally biased region" description="Basic and acidic residues" evidence="13">
    <location>
        <begin position="1051"/>
        <end position="1060"/>
    </location>
</feature>
<comment type="subcellular location">
    <subcellularLocation>
        <location evidence="2">Nucleus</location>
    </subcellularLocation>
</comment>
<keyword evidence="8" id="KW-0238">DNA-binding</keyword>
<evidence type="ECO:0000256" key="10">
    <source>
        <dbReference type="ARBA" id="ARBA00023242"/>
    </source>
</evidence>
<dbReference type="Pfam" id="PF00270">
    <property type="entry name" value="DEAD"/>
    <property type="match status" value="1"/>
</dbReference>
<dbReference type="PROSITE" id="PS51192">
    <property type="entry name" value="HELICASE_ATP_BIND_1"/>
    <property type="match status" value="1"/>
</dbReference>
<protein>
    <recommendedName>
        <fullName evidence="12">DNA 3'-5' helicase</fullName>
        <ecNumber evidence="12">5.6.2.4</ecNumber>
    </recommendedName>
</protein>
<keyword evidence="18" id="KW-1185">Reference proteome</keyword>
<dbReference type="EC" id="5.6.2.4" evidence="12"/>
<dbReference type="SMART" id="SM00490">
    <property type="entry name" value="HELICc"/>
    <property type="match status" value="1"/>
</dbReference>
<sequence>MKTDYEKTIKRLEQIRAANFNIEKVFGPSALSPLASRSGTFPPPSGAGGQQPCNNGGENEGGGGGGQGRKMSFTVSSVAQRSLENLRRFASGQGPRPPPTLPPFPPAPPPPSASSAGAREATVGNGSSTWPLQEHQWHRPPFPASAGRKDGGGEAGKGVGGEGGEGEAPGPAWSAFSTSSMNTATGTASSRSLPTSTSSTAVMRQEGVSDRDAPGSSSRPSLPSFAPSRASSLEASSSPIDLTAGPKGDIPALPAPSASLFRRRKDAILTRLRGIALEASRLLEVGDCLPPWQALERGRLEEDLGRVNACLRGQGGGGGGEGGKEGNEREGGTFPPPPPPYRPTALSLVASSSSSPSSATSLYRGEVSGPYPGFGGDPGQGGVAGGREGGREGGGGELVFEKEEGDPCSKCGKPLEARVARTDTNAGRKFWKCFDCDADFRWDDEEGGERGGDYGERASFPIHHELPVHNISMQDAAQCNHRIFGHRSFRLGQEKVVEAALSLRDVFVLMPTGGGKSLCYQLPACLTPGITVVFSPLLSLIQDQVEGLRENGVDAAQLTSHQDYETEGREIMDRLYHLPAHGSLKLLYITPEKFARSDAMVKCLQRLKDRGLLARFVIDEAHCISQWGHDFRPDYLMLRSIRDKFPSIPIMALTATANQRLLEDAVKLLKMQSPYIHQQSFNRPNLTYDIRPKSKASPAFLGAIDEIAEYVKKKGPRSSGIVYCLSRKDTERIATALAEKTRLRVGYYHADMPPKERERAHREWSQGRMPVIAATVAFGMGINKPDVRYVIHFSLPKSLTHYYQESGRAGRDGLPAECRMYYSFKVDCRRTLIMQYFGEAFDPSRCKRTCDNCRNEAAVQALDLTELAKNVIRLVDSMAGMQFTLCQLASLVRGENLAWARKTGADKEELFGCGSQHSKGDVERLTQQMVLQHFLAEEMVELANGFPANYVQLGVEAEALMNDASRRLVLRTRDSKRRKGKGEGGREGQELTAGTDGGWQQQQRQPPKKKKKKKKPQPPPPGQEYSGDAQGEWSSAGRLDGVSGSHGNRAAGKDGWREMEGQSYVGTTTAQKKRRNAREVVDVEDEEEEEEDEEEDEEEGWEEESEGGMRDTSDEDELPLSALLPSKRKEASQTSGKKKKKKRRPMSPSDLATLYRIPKREAPALEEALMAWRDAYSEAENIAMSHRVLNTRQITQLAALCPTTLAELEVISGFGSTEGGWEGGGVEGMDRMDGRVQRIGKQVLGVIENFLRQRTLTPKNIDLSVFITGVQAGESSWEGGGWGGSFHQFAAPENYQVSVLASQSSPTREGRGKEEGKKVGIQGREASAHRKVGTAAAGRQDWVVEGSGGAARGAGTGTGANMGRGTFTYDVDDVDTALLLAAAEEAERGMERRAPPMKDAGHGAFSSDVQAREIWEQASTRRLLGEEEEAGGAVHEDFYTVG</sequence>
<dbReference type="InterPro" id="IPR011545">
    <property type="entry name" value="DEAD/DEAH_box_helicase_dom"/>
</dbReference>
<keyword evidence="4" id="KW-0547">Nucleotide-binding</keyword>
<evidence type="ECO:0000259" key="16">
    <source>
        <dbReference type="PROSITE" id="PS51194"/>
    </source>
</evidence>
<dbReference type="GO" id="GO:0009378">
    <property type="term" value="F:four-way junction helicase activity"/>
    <property type="evidence" value="ECO:0007669"/>
    <property type="project" value="TreeGrafter"/>
</dbReference>
<feature type="region of interest" description="Disordered" evidence="13">
    <location>
        <begin position="31"/>
        <end position="261"/>
    </location>
</feature>
<dbReference type="Proteomes" id="UP000355283">
    <property type="component" value="Unassembled WGS sequence"/>
</dbReference>
<dbReference type="InterPro" id="IPR001650">
    <property type="entry name" value="Helicase_C-like"/>
</dbReference>
<keyword evidence="9" id="KW-0413">Isomerase</keyword>
<dbReference type="InterPro" id="IPR036388">
    <property type="entry name" value="WH-like_DNA-bd_sf"/>
</dbReference>
<dbReference type="GO" id="GO:0005737">
    <property type="term" value="C:cytoplasm"/>
    <property type="evidence" value="ECO:0007669"/>
    <property type="project" value="TreeGrafter"/>
</dbReference>
<evidence type="ECO:0000256" key="12">
    <source>
        <dbReference type="ARBA" id="ARBA00034808"/>
    </source>
</evidence>
<gene>
    <name evidence="17" type="ORF">NSK_003449</name>
</gene>
<dbReference type="Gene3D" id="1.10.10.10">
    <property type="entry name" value="Winged helix-like DNA-binding domain superfamily/Winged helix DNA-binding domain"/>
    <property type="match status" value="1"/>
</dbReference>